<dbReference type="GO" id="GO:0016787">
    <property type="term" value="F:hydrolase activity"/>
    <property type="evidence" value="ECO:0007669"/>
    <property type="project" value="InterPro"/>
</dbReference>
<dbReference type="AlphaFoldDB" id="Q7UQN5"/>
<dbReference type="STRING" id="243090.RB6209"/>
<dbReference type="SUPFAM" id="SSF53067">
    <property type="entry name" value="Actin-like ATPase domain"/>
    <property type="match status" value="1"/>
</dbReference>
<reference evidence="2 3" key="1">
    <citation type="journal article" date="2003" name="Proc. Natl. Acad. Sci. U.S.A.">
        <title>Complete genome sequence of the marine planctomycete Pirellula sp. strain 1.</title>
        <authorList>
            <person name="Gloeckner F.O."/>
            <person name="Kube M."/>
            <person name="Bauer M."/>
            <person name="Teeling H."/>
            <person name="Lombardot T."/>
            <person name="Ludwig W."/>
            <person name="Gade D."/>
            <person name="Beck A."/>
            <person name="Borzym K."/>
            <person name="Heitmann K."/>
            <person name="Rabus R."/>
            <person name="Schlesner H."/>
            <person name="Amann R."/>
            <person name="Reinhardt R."/>
        </authorList>
    </citation>
    <scope>NUCLEOTIDE SEQUENCE [LARGE SCALE GENOMIC DNA]</scope>
    <source>
        <strain evidence="3">DSM 10527 / NCIMB 13988 / SH1</strain>
    </source>
</reference>
<evidence type="ECO:0000259" key="1">
    <source>
        <dbReference type="Pfam" id="PF01968"/>
    </source>
</evidence>
<protein>
    <recommendedName>
        <fullName evidence="1">Hydantoinase A/oxoprolinase domain-containing protein</fullName>
    </recommendedName>
</protein>
<dbReference type="InterPro" id="IPR002756">
    <property type="entry name" value="MfnF"/>
</dbReference>
<dbReference type="Gene3D" id="3.30.420.40">
    <property type="match status" value="1"/>
</dbReference>
<dbReference type="Gene3D" id="3.30.420.190">
    <property type="entry name" value="conserved archaeal protein q6m145"/>
    <property type="match status" value="1"/>
</dbReference>
<dbReference type="InParanoid" id="Q7UQN5"/>
<dbReference type="InterPro" id="IPR002821">
    <property type="entry name" value="Hydantoinase_A"/>
</dbReference>
<dbReference type="InterPro" id="IPR043129">
    <property type="entry name" value="ATPase_NBD"/>
</dbReference>
<dbReference type="KEGG" id="rba:RB6209"/>
<keyword evidence="3" id="KW-1185">Reference proteome</keyword>
<evidence type="ECO:0000313" key="2">
    <source>
        <dbReference type="EMBL" id="CAD74665.1"/>
    </source>
</evidence>
<dbReference type="EMBL" id="BX294143">
    <property type="protein sequence ID" value="CAD74665.1"/>
    <property type="molecule type" value="Genomic_DNA"/>
</dbReference>
<dbReference type="Pfam" id="PF01968">
    <property type="entry name" value="Hydantoinase_A"/>
    <property type="match status" value="1"/>
</dbReference>
<sequence length="398" mass="43765">MGSFGRFWCRRSAADFDPRFEISDLLPMEESLTTNPTSLAPAPSSSFVLGVDVGGANLKSVLINQQTQEATAWESFFPMWKRPESLAEQLRSDWASLLADSRTDADSTDGIAVTMTGELADCFTDRQHGVTHIAQHVQSAAKQLSRRAEIAFYSTAGKFIGMHSVPTEVDALAASNWHALASWAATHVTNDGILIDVGSTTTDIIPLQNGRVATNAKTDHQRLRDGSLVYIGCRRTPVCSLVDRLLIDGMEVPIMNEFFATIDDARLILQQQPELPEDLDSADGRPRDRASAHRRIAKMVGWDANELSSAQADSVSQQIIGSAQTQIDQSLQRWMKRLGEQANEGMTLLLSGHGQDLITRTSTCKTIDLRDRLTPEVSRSAPAFAVARLWLDTAREVR</sequence>
<dbReference type="EnsemblBacteria" id="CAD74665">
    <property type="protein sequence ID" value="CAD74665"/>
    <property type="gene ID" value="RB6209"/>
</dbReference>
<feature type="domain" description="Hydantoinase A/oxoprolinase" evidence="1">
    <location>
        <begin position="111"/>
        <end position="389"/>
    </location>
</feature>
<gene>
    <name evidence="2" type="ordered locus">RB6209</name>
</gene>
<dbReference type="PATRIC" id="fig|243090.15.peg.2991"/>
<dbReference type="NCBIfam" id="TIGR03123">
    <property type="entry name" value="one_C_unchar_1"/>
    <property type="match status" value="1"/>
</dbReference>
<dbReference type="HOGENOM" id="CLU_060932_0_0_0"/>
<accession>Q7UQN5</accession>
<proteinExistence type="predicted"/>
<evidence type="ECO:0000313" key="3">
    <source>
        <dbReference type="Proteomes" id="UP000001025"/>
    </source>
</evidence>
<dbReference type="eggNOG" id="COG1548">
    <property type="taxonomic scope" value="Bacteria"/>
</dbReference>
<dbReference type="OrthoDB" id="1792672at2"/>
<dbReference type="Proteomes" id="UP000001025">
    <property type="component" value="Chromosome"/>
</dbReference>
<name>Q7UQN5_RHOBA</name>
<organism evidence="2 3">
    <name type="scientific">Rhodopirellula baltica (strain DSM 10527 / NCIMB 13988 / SH1)</name>
    <dbReference type="NCBI Taxonomy" id="243090"/>
    <lineage>
        <taxon>Bacteria</taxon>
        <taxon>Pseudomonadati</taxon>
        <taxon>Planctomycetota</taxon>
        <taxon>Planctomycetia</taxon>
        <taxon>Pirellulales</taxon>
        <taxon>Pirellulaceae</taxon>
        <taxon>Rhodopirellula</taxon>
    </lineage>
</organism>